<keyword evidence="1" id="KW-0732">Signal</keyword>
<dbReference type="OrthoDB" id="6352272at2759"/>
<dbReference type="PANTHER" id="PTHR20997">
    <property type="entry name" value="EG:BACR42I17.2 PROTEIN-RELATED"/>
    <property type="match status" value="1"/>
</dbReference>
<feature type="chain" id="PRO_5035182495" evidence="1">
    <location>
        <begin position="29"/>
        <end position="299"/>
    </location>
</feature>
<dbReference type="PANTHER" id="PTHR20997:SF2">
    <property type="entry name" value="EG:BACR42I17.2 PROTEIN-RELATED"/>
    <property type="match status" value="1"/>
</dbReference>
<evidence type="ECO:0000256" key="1">
    <source>
        <dbReference type="SAM" id="SignalP"/>
    </source>
</evidence>
<evidence type="ECO:0000313" key="2">
    <source>
        <dbReference type="EMBL" id="CAH0108219.1"/>
    </source>
</evidence>
<organism evidence="2 3">
    <name type="scientific">Daphnia galeata</name>
    <dbReference type="NCBI Taxonomy" id="27404"/>
    <lineage>
        <taxon>Eukaryota</taxon>
        <taxon>Metazoa</taxon>
        <taxon>Ecdysozoa</taxon>
        <taxon>Arthropoda</taxon>
        <taxon>Crustacea</taxon>
        <taxon>Branchiopoda</taxon>
        <taxon>Diplostraca</taxon>
        <taxon>Cladocera</taxon>
        <taxon>Anomopoda</taxon>
        <taxon>Daphniidae</taxon>
        <taxon>Daphnia</taxon>
    </lineage>
</organism>
<accession>A0A8J2RP21</accession>
<dbReference type="Pfam" id="PF07165">
    <property type="entry name" value="DUF1397"/>
    <property type="match status" value="1"/>
</dbReference>
<evidence type="ECO:0000313" key="3">
    <source>
        <dbReference type="Proteomes" id="UP000789390"/>
    </source>
</evidence>
<dbReference type="EMBL" id="CAKKLH010000281">
    <property type="protein sequence ID" value="CAH0108219.1"/>
    <property type="molecule type" value="Genomic_DNA"/>
</dbReference>
<dbReference type="InterPro" id="IPR009832">
    <property type="entry name" value="DUF1397"/>
</dbReference>
<sequence>MNRTSCSLSMYTLTLLLRLLVSASFVCAENHGNMSDNNSYVLSWKSMESYPAVDAFLRGCMQNYGSKAVDRVKEELSKSGACLERIFFADQQRNDGLLIRILAASSTTTRSLNDAPITILCNNHIPDIEQCIQSFIVALKGCTAVRGDEDLQSLGYAMSSALNYVCQNDGDGIVKFVAEGGSECLKEPYDRSILDCFQLRDSLLNKLQRNVSIFQGENCRIHQRSNECVVRMFQQCTSPSSTVKHIVKGLLDTVMNETKCRSNAVNEGGVRAAALCNHHSFVLLLCITLVLICMRLDYY</sequence>
<dbReference type="Proteomes" id="UP000789390">
    <property type="component" value="Unassembled WGS sequence"/>
</dbReference>
<proteinExistence type="predicted"/>
<keyword evidence="3" id="KW-1185">Reference proteome</keyword>
<dbReference type="AlphaFoldDB" id="A0A8J2RP21"/>
<feature type="signal peptide" evidence="1">
    <location>
        <begin position="1"/>
        <end position="28"/>
    </location>
</feature>
<reference evidence="2" key="1">
    <citation type="submission" date="2021-11" db="EMBL/GenBank/DDBJ databases">
        <authorList>
            <person name="Schell T."/>
        </authorList>
    </citation>
    <scope>NUCLEOTIDE SEQUENCE</scope>
    <source>
        <strain evidence="2">M5</strain>
    </source>
</reference>
<comment type="caution">
    <text evidence="2">The sequence shown here is derived from an EMBL/GenBank/DDBJ whole genome shotgun (WGS) entry which is preliminary data.</text>
</comment>
<name>A0A8J2RP21_9CRUS</name>
<protein>
    <submittedName>
        <fullName evidence="2">Uncharacterized protein</fullName>
    </submittedName>
</protein>
<gene>
    <name evidence="2" type="ORF">DGAL_LOCUS11588</name>
</gene>